<dbReference type="InterPro" id="IPR001753">
    <property type="entry name" value="Enoyl-CoA_hydra/iso"/>
</dbReference>
<comment type="pathway">
    <text evidence="1">Lipid metabolism; butanoate metabolism.</text>
</comment>
<dbReference type="FunFam" id="1.10.12.10:FF:000001">
    <property type="entry name" value="Probable enoyl-CoA hydratase, mitochondrial"/>
    <property type="match status" value="1"/>
</dbReference>
<dbReference type="Gene3D" id="1.10.12.10">
    <property type="entry name" value="Lyase 2-enoyl-coa Hydratase, Chain A, domain 2"/>
    <property type="match status" value="1"/>
</dbReference>
<dbReference type="SUPFAM" id="SSF52096">
    <property type="entry name" value="ClpP/crotonase"/>
    <property type="match status" value="1"/>
</dbReference>
<name>A0A1I2YFP6_9FIRM</name>
<proteinExistence type="inferred from homology"/>
<comment type="similarity">
    <text evidence="2 7">Belongs to the enoyl-CoA hydratase/isomerase family.</text>
</comment>
<comment type="catalytic activity">
    <reaction evidence="5">
        <text>a short-chain (3S)-3-hydroxyacyl-CoA = a short-chain (2E)-enoyl-CoA + H2O</text>
        <dbReference type="Rhea" id="RHEA:52664"/>
        <dbReference type="ChEBI" id="CHEBI:15377"/>
        <dbReference type="ChEBI" id="CHEBI:87488"/>
        <dbReference type="ChEBI" id="CHEBI:136760"/>
        <dbReference type="EC" id="4.2.1.150"/>
    </reaction>
</comment>
<dbReference type="Gene3D" id="3.90.226.10">
    <property type="entry name" value="2-enoyl-CoA Hydratase, Chain A, domain 1"/>
    <property type="match status" value="1"/>
</dbReference>
<dbReference type="STRING" id="341036.SAMN05660649_04390"/>
<dbReference type="FunFam" id="3.90.226.10:FF:000009">
    <property type="entry name" value="Carnitinyl-CoA dehydratase"/>
    <property type="match status" value="1"/>
</dbReference>
<dbReference type="PANTHER" id="PTHR11941:SF54">
    <property type="entry name" value="ENOYL-COA HYDRATASE, MITOCHONDRIAL"/>
    <property type="match status" value="1"/>
</dbReference>
<dbReference type="Proteomes" id="UP000199337">
    <property type="component" value="Unassembled WGS sequence"/>
</dbReference>
<evidence type="ECO:0000256" key="5">
    <source>
        <dbReference type="ARBA" id="ARBA00050624"/>
    </source>
</evidence>
<accession>A0A1I2YFP6</accession>
<evidence type="ECO:0000313" key="9">
    <source>
        <dbReference type="Proteomes" id="UP000199337"/>
    </source>
</evidence>
<evidence type="ECO:0000256" key="1">
    <source>
        <dbReference type="ARBA" id="ARBA00005086"/>
    </source>
</evidence>
<comment type="subunit">
    <text evidence="3">Homotetramer.</text>
</comment>
<dbReference type="PROSITE" id="PS00166">
    <property type="entry name" value="ENOYL_COA_HYDRATASE"/>
    <property type="match status" value="1"/>
</dbReference>
<dbReference type="PANTHER" id="PTHR11941">
    <property type="entry name" value="ENOYL-COA HYDRATASE-RELATED"/>
    <property type="match status" value="1"/>
</dbReference>
<evidence type="ECO:0000256" key="6">
    <source>
        <dbReference type="ARBA" id="ARBA00067035"/>
    </source>
</evidence>
<dbReference type="CDD" id="cd06558">
    <property type="entry name" value="crotonase-like"/>
    <property type="match status" value="1"/>
</dbReference>
<evidence type="ECO:0000256" key="2">
    <source>
        <dbReference type="ARBA" id="ARBA00005254"/>
    </source>
</evidence>
<evidence type="ECO:0000256" key="7">
    <source>
        <dbReference type="RuleBase" id="RU003707"/>
    </source>
</evidence>
<dbReference type="Pfam" id="PF00378">
    <property type="entry name" value="ECH_1"/>
    <property type="match status" value="1"/>
</dbReference>
<dbReference type="EMBL" id="FOOX01000021">
    <property type="protein sequence ID" value="SFH24470.1"/>
    <property type="molecule type" value="Genomic_DNA"/>
</dbReference>
<gene>
    <name evidence="8" type="ORF">SAMN05660649_04390</name>
</gene>
<organism evidence="8 9">
    <name type="scientific">Desulfotruncus arcticus DSM 17038</name>
    <dbReference type="NCBI Taxonomy" id="1121424"/>
    <lineage>
        <taxon>Bacteria</taxon>
        <taxon>Bacillati</taxon>
        <taxon>Bacillota</taxon>
        <taxon>Clostridia</taxon>
        <taxon>Eubacteriales</taxon>
        <taxon>Desulfallaceae</taxon>
        <taxon>Desulfotruncus</taxon>
    </lineage>
</organism>
<evidence type="ECO:0000256" key="3">
    <source>
        <dbReference type="ARBA" id="ARBA00011881"/>
    </source>
</evidence>
<dbReference type="EC" id="4.2.1.150" evidence="6"/>
<keyword evidence="4" id="KW-0456">Lyase</keyword>
<evidence type="ECO:0000313" key="8">
    <source>
        <dbReference type="EMBL" id="SFH24470.1"/>
    </source>
</evidence>
<dbReference type="InterPro" id="IPR014748">
    <property type="entry name" value="Enoyl-CoA_hydra_C"/>
</dbReference>
<keyword evidence="9" id="KW-1185">Reference proteome</keyword>
<dbReference type="InterPro" id="IPR029045">
    <property type="entry name" value="ClpP/crotonase-like_dom_sf"/>
</dbReference>
<dbReference type="GO" id="GO:0018812">
    <property type="term" value="F:3-hydroxyacyl-CoA dehydratase activity"/>
    <property type="evidence" value="ECO:0007669"/>
    <property type="project" value="UniProtKB-EC"/>
</dbReference>
<dbReference type="GO" id="GO:0006635">
    <property type="term" value="P:fatty acid beta-oxidation"/>
    <property type="evidence" value="ECO:0007669"/>
    <property type="project" value="TreeGrafter"/>
</dbReference>
<dbReference type="AlphaFoldDB" id="A0A1I2YFP6"/>
<dbReference type="InterPro" id="IPR018376">
    <property type="entry name" value="Enoyl-CoA_hyd/isom_CS"/>
</dbReference>
<reference evidence="9" key="1">
    <citation type="submission" date="2016-10" db="EMBL/GenBank/DDBJ databases">
        <authorList>
            <person name="Varghese N."/>
            <person name="Submissions S."/>
        </authorList>
    </citation>
    <scope>NUCLEOTIDE SEQUENCE [LARGE SCALE GENOMIC DNA]</scope>
    <source>
        <strain evidence="9">DSM 17038</strain>
    </source>
</reference>
<evidence type="ECO:0000256" key="4">
    <source>
        <dbReference type="ARBA" id="ARBA00023239"/>
    </source>
</evidence>
<sequence>MGCSAMYKYIQTKEDNGLAWIILNRPEIYNAFNDEMMEEIAQVLKTLEKEPGVKVIVFKGEGKAFASGADIESLKKMTPYDALFPKMQELYQQIYNFPKPTIAAINGYALGGGLELAISCDIRICAPNARFGLPECKLGVIPGAGGTQRLVRILGEAKVKELVFLGEFINAEQALNLGLVSAVVEKSELDQQVEQYAGQIMQRGPLALRLAKMAINLSEDISLNTGLFIENLAQSFIFGTEDKKEGVNAFLEKRLADFNGK</sequence>
<protein>
    <recommendedName>
        <fullName evidence="6">short-chain-enoyl-CoA hydratase</fullName>
        <ecNumber evidence="6">4.2.1.150</ecNumber>
    </recommendedName>
</protein>